<dbReference type="EMBL" id="JAQIZT010000014">
    <property type="protein sequence ID" value="KAJ6972803.1"/>
    <property type="molecule type" value="Genomic_DNA"/>
</dbReference>
<sequence>MSSTLPSLKPMIIISITRKAEMFICFVSSEKITGSDMIEELSPRKEQDTAHQIPFRVKGEGFQYYSSDMFKTSQLIIEPDN</sequence>
<dbReference type="Proteomes" id="UP001164929">
    <property type="component" value="Chromosome 14"/>
</dbReference>
<reference evidence="1" key="1">
    <citation type="journal article" date="2023" name="Mol. Ecol. Resour.">
        <title>Chromosome-level genome assembly of a triploid poplar Populus alba 'Berolinensis'.</title>
        <authorList>
            <person name="Chen S."/>
            <person name="Yu Y."/>
            <person name="Wang X."/>
            <person name="Wang S."/>
            <person name="Zhang T."/>
            <person name="Zhou Y."/>
            <person name="He R."/>
            <person name="Meng N."/>
            <person name="Wang Y."/>
            <person name="Liu W."/>
            <person name="Liu Z."/>
            <person name="Liu J."/>
            <person name="Guo Q."/>
            <person name="Huang H."/>
            <person name="Sederoff R.R."/>
            <person name="Wang G."/>
            <person name="Qu G."/>
            <person name="Chen S."/>
        </authorList>
    </citation>
    <scope>NUCLEOTIDE SEQUENCE</scope>
    <source>
        <strain evidence="1">SC-2020</strain>
    </source>
</reference>
<name>A0AAD6Q0L4_9ROSI</name>
<gene>
    <name evidence="1" type="ORF">NC653_033196</name>
</gene>
<keyword evidence="2" id="KW-1185">Reference proteome</keyword>
<protein>
    <submittedName>
        <fullName evidence="1">Uncharacterized protein</fullName>
    </submittedName>
</protein>
<organism evidence="1 2">
    <name type="scientific">Populus alba x Populus x berolinensis</name>
    <dbReference type="NCBI Taxonomy" id="444605"/>
    <lineage>
        <taxon>Eukaryota</taxon>
        <taxon>Viridiplantae</taxon>
        <taxon>Streptophyta</taxon>
        <taxon>Embryophyta</taxon>
        <taxon>Tracheophyta</taxon>
        <taxon>Spermatophyta</taxon>
        <taxon>Magnoliopsida</taxon>
        <taxon>eudicotyledons</taxon>
        <taxon>Gunneridae</taxon>
        <taxon>Pentapetalae</taxon>
        <taxon>rosids</taxon>
        <taxon>fabids</taxon>
        <taxon>Malpighiales</taxon>
        <taxon>Salicaceae</taxon>
        <taxon>Saliceae</taxon>
        <taxon>Populus</taxon>
    </lineage>
</organism>
<accession>A0AAD6Q0L4</accession>
<evidence type="ECO:0000313" key="2">
    <source>
        <dbReference type="Proteomes" id="UP001164929"/>
    </source>
</evidence>
<evidence type="ECO:0000313" key="1">
    <source>
        <dbReference type="EMBL" id="KAJ6972803.1"/>
    </source>
</evidence>
<comment type="caution">
    <text evidence="1">The sequence shown here is derived from an EMBL/GenBank/DDBJ whole genome shotgun (WGS) entry which is preliminary data.</text>
</comment>
<proteinExistence type="predicted"/>
<dbReference type="AlphaFoldDB" id="A0AAD6Q0L4"/>